<comment type="caution">
    <text evidence="10">The sequence shown here is derived from an EMBL/GenBank/DDBJ whole genome shotgun (WGS) entry which is preliminary data.</text>
</comment>
<feature type="binding site" evidence="8">
    <location>
        <position position="354"/>
    </location>
    <ligand>
        <name>[4Fe-4S] cluster</name>
        <dbReference type="ChEBI" id="CHEBI:49883"/>
        <label>1</label>
    </ligand>
</feature>
<dbReference type="Pfam" id="PF12838">
    <property type="entry name" value="Fer4_7"/>
    <property type="match status" value="1"/>
</dbReference>
<dbReference type="PANTHER" id="PTHR43034:SF2">
    <property type="entry name" value="ION-TRANSLOCATING OXIDOREDUCTASE COMPLEX SUBUNIT C"/>
    <property type="match status" value="1"/>
</dbReference>
<dbReference type="HAMAP" id="MF_00461">
    <property type="entry name" value="RsxC_RnfC"/>
    <property type="match status" value="1"/>
</dbReference>
<evidence type="ECO:0000256" key="3">
    <source>
        <dbReference type="ARBA" id="ARBA00022723"/>
    </source>
</evidence>
<feature type="binding site" evidence="8">
    <location>
        <position position="396"/>
    </location>
    <ligand>
        <name>[4Fe-4S] cluster</name>
        <dbReference type="ChEBI" id="CHEBI:49883"/>
        <label>2</label>
    </ligand>
</feature>
<comment type="subcellular location">
    <subcellularLocation>
        <location evidence="8">Cell membrane</location>
        <topology evidence="8">Peripheral membrane protein</topology>
    </subcellularLocation>
</comment>
<accession>A0A2H0LM81</accession>
<keyword evidence="4 8" id="KW-0677">Repeat</keyword>
<dbReference type="GO" id="GO:0046872">
    <property type="term" value="F:metal ion binding"/>
    <property type="evidence" value="ECO:0007669"/>
    <property type="project" value="UniProtKB-KW"/>
</dbReference>
<sequence length="440" mass="48659">MKIFRRGIKLPDYKALSLLTPHFKKAPLPAFVTLPLKQHQGLPAIPLVRSGEAVKTGAKIAAAQGDFSAHIHASVSGTVREVTPDYIRLESDGKDEWEAEIVEQPDWKNTERDKIRQCIFNAGLVGLGGKGFPTHLKLDQTTKGACDLLILNGCESEPFLTADFILMFNKAVEILHGARFLMCVSGAKKCLIAIEDNKLECIEIILSKIRLLGFKDIEVKQVPARYPQGSDSELKRTCIPSKNRDDVKVLIHNVATAYAVYEAVKYHKPLIERVVTITGHCIVEPQNLMFRIGTSAYDAIKTCKGFLRDPVRVIFGGPMTGVSLSHLNTPLTKPVNGIVALAQEFIDEGKEKPCIRCGLCVETCPEHLVPETLIKGIRLKDRAVVRAFQLQNCIECGNCAFVCPSNIPLLDILKEGKQTYFGAPYESMHSEKDLIYAVVP</sequence>
<dbReference type="EC" id="7.-.-.-" evidence="8"/>
<comment type="function">
    <text evidence="8">Part of a membrane-bound complex that couples electron transfer with translocation of ions across the membrane.</text>
</comment>
<evidence type="ECO:0000256" key="8">
    <source>
        <dbReference type="HAMAP-Rule" id="MF_00461"/>
    </source>
</evidence>
<feature type="binding site" evidence="8">
    <location>
        <position position="403"/>
    </location>
    <ligand>
        <name>[4Fe-4S] cluster</name>
        <dbReference type="ChEBI" id="CHEBI:49883"/>
        <label>1</label>
    </ligand>
</feature>
<dbReference type="Proteomes" id="UP000230859">
    <property type="component" value="Unassembled WGS sequence"/>
</dbReference>
<feature type="domain" description="4Fe-4S ferredoxin-type" evidence="9">
    <location>
        <begin position="384"/>
        <end position="413"/>
    </location>
</feature>
<dbReference type="NCBIfam" id="TIGR01945">
    <property type="entry name" value="rnfC"/>
    <property type="match status" value="1"/>
</dbReference>
<dbReference type="InterPro" id="IPR037225">
    <property type="entry name" value="Nuo51_FMN-bd_sf"/>
</dbReference>
<dbReference type="NCBIfam" id="NF003454">
    <property type="entry name" value="PRK05035.1"/>
    <property type="match status" value="1"/>
</dbReference>
<keyword evidence="3 8" id="KW-0479">Metal-binding</keyword>
<comment type="subunit">
    <text evidence="8">The complex is composed of six subunits: RnfA, RnfB, RnfC, RnfD, RnfE and RnfG.</text>
</comment>
<keyword evidence="8" id="KW-1003">Cell membrane</keyword>
<comment type="similarity">
    <text evidence="8">Belongs to the 4Fe4S bacterial-type ferredoxin family. RnfC subfamily.</text>
</comment>
<dbReference type="AlphaFoldDB" id="A0A2H0LM81"/>
<feature type="binding site" evidence="8">
    <location>
        <position position="364"/>
    </location>
    <ligand>
        <name>[4Fe-4S] cluster</name>
        <dbReference type="ChEBI" id="CHEBI:49883"/>
        <label>2</label>
    </ligand>
</feature>
<dbReference type="Gene3D" id="3.40.50.11540">
    <property type="entry name" value="NADH-ubiquinone oxidoreductase 51kDa subunit"/>
    <property type="match status" value="1"/>
</dbReference>
<keyword evidence="8" id="KW-0472">Membrane</keyword>
<reference evidence="10 11" key="1">
    <citation type="submission" date="2017-09" db="EMBL/GenBank/DDBJ databases">
        <title>Depth-based differentiation of microbial function through sediment-hosted aquifers and enrichment of novel symbionts in the deep terrestrial subsurface.</title>
        <authorList>
            <person name="Probst A.J."/>
            <person name="Ladd B."/>
            <person name="Jarett J.K."/>
            <person name="Geller-Mcgrath D.E."/>
            <person name="Sieber C.M."/>
            <person name="Emerson J.B."/>
            <person name="Anantharaman K."/>
            <person name="Thomas B.C."/>
            <person name="Malmstrom R."/>
            <person name="Stieglmeier M."/>
            <person name="Klingl A."/>
            <person name="Woyke T."/>
            <person name="Ryan C.M."/>
            <person name="Banfield J.F."/>
        </authorList>
    </citation>
    <scope>NUCLEOTIDE SEQUENCE [LARGE SCALE GENOMIC DNA]</scope>
    <source>
        <strain evidence="10">CG11_big_fil_rev_8_21_14_0_20_45_26</strain>
    </source>
</reference>
<feature type="binding site" evidence="8">
    <location>
        <position position="399"/>
    </location>
    <ligand>
        <name>[4Fe-4S] cluster</name>
        <dbReference type="ChEBI" id="CHEBI:49883"/>
        <label>2</label>
    </ligand>
</feature>
<evidence type="ECO:0000256" key="1">
    <source>
        <dbReference type="ARBA" id="ARBA00022448"/>
    </source>
</evidence>
<evidence type="ECO:0000256" key="5">
    <source>
        <dbReference type="ARBA" id="ARBA00022982"/>
    </source>
</evidence>
<feature type="binding site" evidence="8">
    <location>
        <position position="357"/>
    </location>
    <ligand>
        <name>[4Fe-4S] cluster</name>
        <dbReference type="ChEBI" id="CHEBI:49883"/>
        <label>1</label>
    </ligand>
</feature>
<keyword evidence="6 8" id="KW-0408">Iron</keyword>
<organism evidence="10 11">
    <name type="scientific">Candidatus Abzuiibacterium crystallinum</name>
    <dbReference type="NCBI Taxonomy" id="1974748"/>
    <lineage>
        <taxon>Bacteria</taxon>
        <taxon>Pseudomonadati</taxon>
        <taxon>Candidatus Omnitrophota</taxon>
        <taxon>Candidatus Abzuiibacterium</taxon>
    </lineage>
</organism>
<keyword evidence="7 8" id="KW-0411">Iron-sulfur</keyword>
<dbReference type="InterPro" id="IPR010208">
    <property type="entry name" value="Ion_transpt_RnfC/RsxC"/>
</dbReference>
<evidence type="ECO:0000256" key="7">
    <source>
        <dbReference type="ARBA" id="ARBA00023014"/>
    </source>
</evidence>
<evidence type="ECO:0000259" key="9">
    <source>
        <dbReference type="PROSITE" id="PS51379"/>
    </source>
</evidence>
<feature type="domain" description="4Fe-4S ferredoxin-type" evidence="9">
    <location>
        <begin position="342"/>
        <end position="374"/>
    </location>
</feature>
<proteinExistence type="inferred from homology"/>
<feature type="binding site" evidence="8">
    <location>
        <position position="393"/>
    </location>
    <ligand>
        <name>[4Fe-4S] cluster</name>
        <dbReference type="ChEBI" id="CHEBI:49883"/>
        <label>2</label>
    </ligand>
</feature>
<dbReference type="InterPro" id="IPR017896">
    <property type="entry name" value="4Fe4S_Fe-S-bd"/>
</dbReference>
<evidence type="ECO:0000256" key="2">
    <source>
        <dbReference type="ARBA" id="ARBA00022485"/>
    </source>
</evidence>
<evidence type="ECO:0000313" key="11">
    <source>
        <dbReference type="Proteomes" id="UP000230859"/>
    </source>
</evidence>
<dbReference type="GO" id="GO:0005886">
    <property type="term" value="C:plasma membrane"/>
    <property type="evidence" value="ECO:0007669"/>
    <property type="project" value="UniProtKB-SubCell"/>
</dbReference>
<dbReference type="Pfam" id="PF13375">
    <property type="entry name" value="RnfC_N"/>
    <property type="match status" value="1"/>
</dbReference>
<dbReference type="GO" id="GO:0022900">
    <property type="term" value="P:electron transport chain"/>
    <property type="evidence" value="ECO:0007669"/>
    <property type="project" value="UniProtKB-UniRule"/>
</dbReference>
<dbReference type="SUPFAM" id="SSF46548">
    <property type="entry name" value="alpha-helical ferredoxin"/>
    <property type="match status" value="1"/>
</dbReference>
<feature type="binding site" evidence="8">
    <location>
        <position position="360"/>
    </location>
    <ligand>
        <name>[4Fe-4S] cluster</name>
        <dbReference type="ChEBI" id="CHEBI:49883"/>
        <label>1</label>
    </ligand>
</feature>
<dbReference type="SUPFAM" id="SSF142019">
    <property type="entry name" value="Nqo1 FMN-binding domain-like"/>
    <property type="match status" value="1"/>
</dbReference>
<keyword evidence="8" id="KW-1278">Translocase</keyword>
<dbReference type="PROSITE" id="PS51379">
    <property type="entry name" value="4FE4S_FER_2"/>
    <property type="match status" value="2"/>
</dbReference>
<keyword evidence="1 8" id="KW-0813">Transport</keyword>
<dbReference type="InterPro" id="IPR011538">
    <property type="entry name" value="Nuo51_FMN-bd"/>
</dbReference>
<dbReference type="EMBL" id="PCVY01000065">
    <property type="protein sequence ID" value="PIQ85542.1"/>
    <property type="molecule type" value="Genomic_DNA"/>
</dbReference>
<dbReference type="GO" id="GO:0009055">
    <property type="term" value="F:electron transfer activity"/>
    <property type="evidence" value="ECO:0007669"/>
    <property type="project" value="InterPro"/>
</dbReference>
<name>A0A2H0LM81_9BACT</name>
<dbReference type="Pfam" id="PF01512">
    <property type="entry name" value="Complex1_51K"/>
    <property type="match status" value="1"/>
</dbReference>
<dbReference type="InterPro" id="IPR017900">
    <property type="entry name" value="4Fe4S_Fe_S_CS"/>
</dbReference>
<evidence type="ECO:0000313" key="10">
    <source>
        <dbReference type="EMBL" id="PIQ85542.1"/>
    </source>
</evidence>
<dbReference type="PROSITE" id="PS00198">
    <property type="entry name" value="4FE4S_FER_1"/>
    <property type="match status" value="1"/>
</dbReference>
<evidence type="ECO:0000256" key="4">
    <source>
        <dbReference type="ARBA" id="ARBA00022737"/>
    </source>
</evidence>
<comment type="cofactor">
    <cofactor evidence="8">
        <name>[4Fe-4S] cluster</name>
        <dbReference type="ChEBI" id="CHEBI:49883"/>
    </cofactor>
    <text evidence="8">Binds 2 [4Fe-4S] clusters per subunit.</text>
</comment>
<protein>
    <recommendedName>
        <fullName evidence="8">Ion-translocating oxidoreductase complex subunit C</fullName>
        <ecNumber evidence="8">7.-.-.-</ecNumber>
    </recommendedName>
    <alternativeName>
        <fullName evidence="8">Rnf electron transport complex subunit C</fullName>
    </alternativeName>
</protein>
<gene>
    <name evidence="8" type="primary">rnfC</name>
    <name evidence="10" type="ORF">COV74_08610</name>
</gene>
<dbReference type="PANTHER" id="PTHR43034">
    <property type="entry name" value="ION-TRANSLOCATING OXIDOREDUCTASE COMPLEX SUBUNIT C"/>
    <property type="match status" value="1"/>
</dbReference>
<dbReference type="InterPro" id="IPR026902">
    <property type="entry name" value="RnfC_N"/>
</dbReference>
<keyword evidence="2 8" id="KW-0004">4Fe-4S</keyword>
<dbReference type="GO" id="GO:0051539">
    <property type="term" value="F:4 iron, 4 sulfur cluster binding"/>
    <property type="evidence" value="ECO:0007669"/>
    <property type="project" value="UniProtKB-KW"/>
</dbReference>
<evidence type="ECO:0000256" key="6">
    <source>
        <dbReference type="ARBA" id="ARBA00023004"/>
    </source>
</evidence>
<keyword evidence="5 8" id="KW-0249">Electron transport</keyword>
<dbReference type="Gene3D" id="3.30.70.20">
    <property type="match status" value="1"/>
</dbReference>